<dbReference type="PANTHER" id="PTHR48441:SF1">
    <property type="entry name" value="NT-3"/>
    <property type="match status" value="1"/>
</dbReference>
<dbReference type="PANTHER" id="PTHR48441">
    <property type="match status" value="1"/>
</dbReference>
<sequence length="227" mass="25739">MKQTQENSKLSSKIVQSPEKLKRALEEKKTARTELKNLEKMAMQNVQEKNNTLEMYAKVCEKLSKHSSEISALQEQTTAAKTAEKELKALKAKISDQTVDMKALDVKTIEWQAKVHETEGRLKAKEKEKEERSADNNRKMASLKSEVEGKLKCLEDRERKVEEKIAKGAELCSQADSVAVAARKKQDKIYAKFEEMFEQANDYMDNVDHSLDQVEEAEKTASGQLAG</sequence>
<feature type="region of interest" description="Disordered" evidence="2">
    <location>
        <begin position="120"/>
        <end position="143"/>
    </location>
</feature>
<protein>
    <submittedName>
        <fullName evidence="3">Nuf2 family protein</fullName>
    </submittedName>
</protein>
<name>A0A0A8XXT0_ARUDO</name>
<feature type="region of interest" description="Disordered" evidence="2">
    <location>
        <begin position="1"/>
        <end position="28"/>
    </location>
</feature>
<evidence type="ECO:0000313" key="3">
    <source>
        <dbReference type="EMBL" id="JAD17475.1"/>
    </source>
</evidence>
<organism evidence="3">
    <name type="scientific">Arundo donax</name>
    <name type="common">Giant reed</name>
    <name type="synonym">Donax arundinaceus</name>
    <dbReference type="NCBI Taxonomy" id="35708"/>
    <lineage>
        <taxon>Eukaryota</taxon>
        <taxon>Viridiplantae</taxon>
        <taxon>Streptophyta</taxon>
        <taxon>Embryophyta</taxon>
        <taxon>Tracheophyta</taxon>
        <taxon>Spermatophyta</taxon>
        <taxon>Magnoliopsida</taxon>
        <taxon>Liliopsida</taxon>
        <taxon>Poales</taxon>
        <taxon>Poaceae</taxon>
        <taxon>PACMAD clade</taxon>
        <taxon>Arundinoideae</taxon>
        <taxon>Arundineae</taxon>
        <taxon>Arundo</taxon>
    </lineage>
</organism>
<evidence type="ECO:0000256" key="2">
    <source>
        <dbReference type="SAM" id="MobiDB-lite"/>
    </source>
</evidence>
<reference evidence="3" key="2">
    <citation type="journal article" date="2015" name="Data Brief">
        <title>Shoot transcriptome of the giant reed, Arundo donax.</title>
        <authorList>
            <person name="Barrero R.A."/>
            <person name="Guerrero F.D."/>
            <person name="Moolhuijzen P."/>
            <person name="Goolsby J.A."/>
            <person name="Tidwell J."/>
            <person name="Bellgard S.E."/>
            <person name="Bellgard M.I."/>
        </authorList>
    </citation>
    <scope>NUCLEOTIDE SEQUENCE</scope>
    <source>
        <tissue evidence="3">Shoot tissue taken approximately 20 cm above the soil surface</tissue>
    </source>
</reference>
<reference evidence="3" key="1">
    <citation type="submission" date="2014-09" db="EMBL/GenBank/DDBJ databases">
        <authorList>
            <person name="Magalhaes I.L.F."/>
            <person name="Oliveira U."/>
            <person name="Santos F.R."/>
            <person name="Vidigal T.H.D.A."/>
            <person name="Brescovit A.D."/>
            <person name="Santos A.J."/>
        </authorList>
    </citation>
    <scope>NUCLEOTIDE SEQUENCE</scope>
    <source>
        <tissue evidence="3">Shoot tissue taken approximately 20 cm above the soil surface</tissue>
    </source>
</reference>
<accession>A0A0A8XXT0</accession>
<dbReference type="AlphaFoldDB" id="A0A0A8XXT0"/>
<feature type="compositionally biased region" description="Basic and acidic residues" evidence="2">
    <location>
        <begin position="19"/>
        <end position="28"/>
    </location>
</feature>
<keyword evidence="1" id="KW-0175">Coiled coil</keyword>
<proteinExistence type="predicted"/>
<evidence type="ECO:0000256" key="1">
    <source>
        <dbReference type="SAM" id="Coils"/>
    </source>
</evidence>
<feature type="compositionally biased region" description="Polar residues" evidence="2">
    <location>
        <begin position="1"/>
        <end position="15"/>
    </location>
</feature>
<dbReference type="EMBL" id="GBRH01280420">
    <property type="protein sequence ID" value="JAD17475.1"/>
    <property type="molecule type" value="Transcribed_RNA"/>
</dbReference>
<feature type="coiled-coil region" evidence="1">
    <location>
        <begin position="73"/>
        <end position="100"/>
    </location>
</feature>
<feature type="compositionally biased region" description="Basic and acidic residues" evidence="2">
    <location>
        <begin position="120"/>
        <end position="138"/>
    </location>
</feature>